<dbReference type="KEGG" id="msil:METEAL_32000"/>
<feature type="signal peptide" evidence="1">
    <location>
        <begin position="1"/>
        <end position="21"/>
    </location>
</feature>
<keyword evidence="3" id="KW-1185">Reference proteome</keyword>
<gene>
    <name evidence="2" type="ORF">METEAL_32000</name>
</gene>
<evidence type="ECO:0000313" key="3">
    <source>
        <dbReference type="Proteomes" id="UP001238179"/>
    </source>
</evidence>
<evidence type="ECO:0000313" key="2">
    <source>
        <dbReference type="EMBL" id="BDU74026.1"/>
    </source>
</evidence>
<feature type="chain" id="PRO_5041389011" description="DUF4402 domain-containing protein" evidence="1">
    <location>
        <begin position="22"/>
        <end position="160"/>
    </location>
</feature>
<dbReference type="RefSeq" id="WP_316412697.1">
    <property type="nucleotide sequence ID" value="NZ_AP027080.1"/>
</dbReference>
<accession>A0AA48GY53</accession>
<dbReference type="AlphaFoldDB" id="A0AA48GY53"/>
<evidence type="ECO:0008006" key="4">
    <source>
        <dbReference type="Google" id="ProtNLM"/>
    </source>
</evidence>
<name>A0AA48GY53_9BACT</name>
<reference evidence="3" key="1">
    <citation type="journal article" date="2023" name="Int. J. Syst. Evol. Microbiol.">
        <title>Mesoterricola silvestris gen. nov., sp. nov., Mesoterricola sediminis sp. nov., Geothrix oryzae sp. nov., Geothrix edaphica sp. nov., Geothrix rubra sp. nov., and Geothrix limicola sp. nov., six novel members of Acidobacteriota isolated from soils.</title>
        <authorList>
            <person name="Itoh H."/>
            <person name="Sugisawa Y."/>
            <person name="Mise K."/>
            <person name="Xu Z."/>
            <person name="Kuniyasu M."/>
            <person name="Ushijima N."/>
            <person name="Kawano K."/>
            <person name="Kobayashi E."/>
            <person name="Shiratori Y."/>
            <person name="Masuda Y."/>
            <person name="Senoo K."/>
        </authorList>
    </citation>
    <scope>NUCLEOTIDE SEQUENCE [LARGE SCALE GENOMIC DNA]</scope>
    <source>
        <strain evidence="3">W79</strain>
    </source>
</reference>
<evidence type="ECO:0000256" key="1">
    <source>
        <dbReference type="SAM" id="SignalP"/>
    </source>
</evidence>
<dbReference type="EMBL" id="AP027080">
    <property type="protein sequence ID" value="BDU74026.1"/>
    <property type="molecule type" value="Genomic_DNA"/>
</dbReference>
<dbReference type="Proteomes" id="UP001238179">
    <property type="component" value="Chromosome"/>
</dbReference>
<keyword evidence="1" id="KW-0732">Signal</keyword>
<organism evidence="2 3">
    <name type="scientific">Mesoterricola silvestris</name>
    <dbReference type="NCBI Taxonomy" id="2927979"/>
    <lineage>
        <taxon>Bacteria</taxon>
        <taxon>Pseudomonadati</taxon>
        <taxon>Acidobacteriota</taxon>
        <taxon>Holophagae</taxon>
        <taxon>Holophagales</taxon>
        <taxon>Holophagaceae</taxon>
        <taxon>Mesoterricola</taxon>
    </lineage>
</organism>
<sequence>MDLKVLRIAAATAFLAAHAFGAEPSVVLVQGRAVRHSPRMMSWSLCENGVFSGPREGETYRVPPGRTLVITEASFTLHGGGARSARSALLSLILKQGPASFNLGGVTGHLESHLATKVLSKRFSPGLVVPGGAEVRGELTELESGGGSVAMDLNLYGYLR</sequence>
<proteinExistence type="predicted"/>
<protein>
    <recommendedName>
        <fullName evidence="4">DUF4402 domain-containing protein</fullName>
    </recommendedName>
</protein>